<evidence type="ECO:0000313" key="9">
    <source>
        <dbReference type="EMBL" id="PJG83107.1"/>
    </source>
</evidence>
<proteinExistence type="predicted"/>
<evidence type="ECO:0000256" key="3">
    <source>
        <dbReference type="ARBA" id="ARBA00022519"/>
    </source>
</evidence>
<keyword evidence="10" id="KW-1185">Reference proteome</keyword>
<feature type="domain" description="Mce/MlaD" evidence="8">
    <location>
        <begin position="637"/>
        <end position="724"/>
    </location>
</feature>
<evidence type="ECO:0000256" key="7">
    <source>
        <dbReference type="SAM" id="Phobius"/>
    </source>
</evidence>
<dbReference type="GO" id="GO:0005886">
    <property type="term" value="C:plasma membrane"/>
    <property type="evidence" value="ECO:0007669"/>
    <property type="project" value="UniProtKB-SubCell"/>
</dbReference>
<feature type="domain" description="Mce/MlaD" evidence="8">
    <location>
        <begin position="51"/>
        <end position="142"/>
    </location>
</feature>
<dbReference type="InterPro" id="IPR003399">
    <property type="entry name" value="Mce/MlaD"/>
</dbReference>
<dbReference type="InterPro" id="IPR051800">
    <property type="entry name" value="PqiA-PqiB_transport"/>
</dbReference>
<feature type="domain" description="Mce/MlaD" evidence="8">
    <location>
        <begin position="750"/>
        <end position="811"/>
    </location>
</feature>
<name>A0A2M8RW37_9PAST</name>
<accession>A0A2M8RW37</accession>
<evidence type="ECO:0000256" key="2">
    <source>
        <dbReference type="ARBA" id="ARBA00022475"/>
    </source>
</evidence>
<protein>
    <submittedName>
        <fullName evidence="9">MCE family protein</fullName>
    </submittedName>
</protein>
<evidence type="ECO:0000259" key="8">
    <source>
        <dbReference type="Pfam" id="PF02470"/>
    </source>
</evidence>
<keyword evidence="6 7" id="KW-0472">Membrane</keyword>
<dbReference type="PANTHER" id="PTHR30462">
    <property type="entry name" value="INTERMEMBRANE TRANSPORT PROTEIN PQIB-RELATED"/>
    <property type="match status" value="1"/>
</dbReference>
<dbReference type="EMBL" id="PHGZ01000013">
    <property type="protein sequence ID" value="PJG83107.1"/>
    <property type="molecule type" value="Genomic_DNA"/>
</dbReference>
<sequence>MTDNNQITPKTDEHVRATIRKNKRISPFWLLPFIALCIGAILFFQIVKEQGVGIKITFDNGDGLVAGKTQIRYQGLQIGVVKKVNFTDDLKKVEVTANIYPEARSVLREQTKFWLVRPSASLAGISGIDALVSGNYITLQPGDGDSEDEFVAESEGPIAQVGEGDLLIHLLADDLGSISIGASVYFKKMPVGKIYDYRFTKDQKKIEIDVVIEKAYTQFVKQDSHFWNISGINANVGLSGINVSVDSLNAVVQGAVAFDSPSDSPAAENNARYTLYANLQAAKRGVEIDISLPKTGGLQTGQTLVYAQNNQIGVLSELSAVENNDEMLKGKLLIDPNMTALFKTGSHIVLRNKKPSLADFTDISSLLRGEYFEVIPGSGESSASYNVIKENELLLKQPNTLVFRLTAPETYGIVEGQKLFYNNIAIGEIVSQKINTDNVTFEAAVAAEYRHLIHSDTLFVAASNFEVNLGVDGLRMEAATPEKWLQGGIRVIAGKKQDAAQATYPLYSNLTNAQAGITTDRLSPTITLTTANLPSIDKGSLVLYRQYEVGKILDIRPKANHFEVDVFIYPKYQELLTAKSLFWVESAAQIDITPKGISIQATPIARSLKGAISFDNSGSGNNKTLYPNEMRAKSAGQILRFSAEDATNLTKGMSLRYMGLTVGEIEQVGLSKDNKISATALINPNYMPIIAKEGSKFKIISPQISAGGIENLDSLLQPYIDIEVGGGKAKTDFKLAQSVPTATKYGNGFPLILETSDATNITAGAPVIYRGVEVGTVRSLELNKLGDRVLVNILIADKHQNLVRQNSEFWISAGYGMELGFGGLSINTGSMQQLLKGGIAFSTPSGTVLQPQAKANQRFLLQIKRPQDAQNWNQGVLGGEAQKP</sequence>
<keyword evidence="3" id="KW-0997">Cell inner membrane</keyword>
<dbReference type="RefSeq" id="WP_100296796.1">
    <property type="nucleotide sequence ID" value="NZ_PHGZ01000013.1"/>
</dbReference>
<dbReference type="Proteomes" id="UP000230282">
    <property type="component" value="Unassembled WGS sequence"/>
</dbReference>
<evidence type="ECO:0000256" key="1">
    <source>
        <dbReference type="ARBA" id="ARBA00004533"/>
    </source>
</evidence>
<organism evidence="9 10">
    <name type="scientific">Caviibacterium pharyngocola</name>
    <dbReference type="NCBI Taxonomy" id="28159"/>
    <lineage>
        <taxon>Bacteria</taxon>
        <taxon>Pseudomonadati</taxon>
        <taxon>Pseudomonadota</taxon>
        <taxon>Gammaproteobacteria</taxon>
        <taxon>Pasteurellales</taxon>
        <taxon>Pasteurellaceae</taxon>
        <taxon>Caviibacterium</taxon>
    </lineage>
</organism>
<feature type="domain" description="Mce/MlaD" evidence="8">
    <location>
        <begin position="524"/>
        <end position="584"/>
    </location>
</feature>
<feature type="transmembrane region" description="Helical" evidence="7">
    <location>
        <begin position="28"/>
        <end position="47"/>
    </location>
</feature>
<evidence type="ECO:0000256" key="6">
    <source>
        <dbReference type="ARBA" id="ARBA00023136"/>
    </source>
</evidence>
<evidence type="ECO:0000256" key="4">
    <source>
        <dbReference type="ARBA" id="ARBA00022692"/>
    </source>
</evidence>
<evidence type="ECO:0000256" key="5">
    <source>
        <dbReference type="ARBA" id="ARBA00022989"/>
    </source>
</evidence>
<keyword evidence="5 7" id="KW-1133">Transmembrane helix</keyword>
<comment type="subcellular location">
    <subcellularLocation>
        <location evidence="1">Cell inner membrane</location>
    </subcellularLocation>
</comment>
<reference evidence="9 10" key="1">
    <citation type="submission" date="2017-11" db="EMBL/GenBank/DDBJ databases">
        <title>Reclassification of Bisgaard taxon 5 as Caviibacterium pharyngocola gen. nov., sp. nov.</title>
        <authorList>
            <person name="Christensen H."/>
        </authorList>
    </citation>
    <scope>NUCLEOTIDE SEQUENCE [LARGE SCALE GENOMIC DNA]</scope>
    <source>
        <strain evidence="9 10">7_3</strain>
    </source>
</reference>
<dbReference type="PANTHER" id="PTHR30462:SF0">
    <property type="entry name" value="INTERMEMBRANE TRANSPORT PROTEIN YEBT"/>
    <property type="match status" value="1"/>
</dbReference>
<keyword evidence="2" id="KW-1003">Cell membrane</keyword>
<dbReference type="Pfam" id="PF02470">
    <property type="entry name" value="MlaD"/>
    <property type="match status" value="5"/>
</dbReference>
<keyword evidence="4 7" id="KW-0812">Transmembrane</keyword>
<feature type="domain" description="Mce/MlaD" evidence="8">
    <location>
        <begin position="168"/>
        <end position="225"/>
    </location>
</feature>
<comment type="caution">
    <text evidence="9">The sequence shown here is derived from an EMBL/GenBank/DDBJ whole genome shotgun (WGS) entry which is preliminary data.</text>
</comment>
<dbReference type="AlphaFoldDB" id="A0A2M8RW37"/>
<gene>
    <name evidence="9" type="ORF">CVP04_07070</name>
</gene>
<evidence type="ECO:0000313" key="10">
    <source>
        <dbReference type="Proteomes" id="UP000230282"/>
    </source>
</evidence>
<dbReference type="OrthoDB" id="9806984at2"/>